<organism evidence="11 12">
    <name type="scientific">Aureimonas endophytica</name>
    <dbReference type="NCBI Taxonomy" id="2027858"/>
    <lineage>
        <taxon>Bacteria</taxon>
        <taxon>Pseudomonadati</taxon>
        <taxon>Pseudomonadota</taxon>
        <taxon>Alphaproteobacteria</taxon>
        <taxon>Hyphomicrobiales</taxon>
        <taxon>Aurantimonadaceae</taxon>
        <taxon>Aureimonas</taxon>
    </lineage>
</organism>
<dbReference type="EMBL" id="BMIQ01000009">
    <property type="protein sequence ID" value="GGE21183.1"/>
    <property type="molecule type" value="Genomic_DNA"/>
</dbReference>
<dbReference type="FunFam" id="3.40.50.150:FF:000088">
    <property type="entry name" value="Polyamine aminopropyltransferase"/>
    <property type="match status" value="1"/>
</dbReference>
<evidence type="ECO:0000256" key="6">
    <source>
        <dbReference type="ARBA" id="ARBA00048874"/>
    </source>
</evidence>
<dbReference type="InterPro" id="IPR035246">
    <property type="entry name" value="Spermidine_synt_N"/>
</dbReference>
<protein>
    <recommendedName>
        <fullName evidence="7">Polyamine aminopropyltransferase</fullName>
    </recommendedName>
    <alternativeName>
        <fullName evidence="7">Putrescine aminopropyltransferase</fullName>
        <shortName evidence="7">PAPT</shortName>
    </alternativeName>
    <alternativeName>
        <fullName evidence="7">Spermidine synthase</fullName>
        <shortName evidence="7">SPDS</shortName>
        <shortName evidence="7">SPDSY</shortName>
        <ecNumber evidence="7">2.5.1.16</ecNumber>
    </alternativeName>
</protein>
<keyword evidence="12" id="KW-1185">Reference proteome</keyword>
<dbReference type="PANTHER" id="PTHR43317:SF1">
    <property type="entry name" value="THERMOSPERMINE SYNTHASE ACAULIS5"/>
    <property type="match status" value="1"/>
</dbReference>
<feature type="binding site" evidence="7">
    <location>
        <position position="60"/>
    </location>
    <ligand>
        <name>S-methyl-5'-thioadenosine</name>
        <dbReference type="ChEBI" id="CHEBI:17509"/>
    </ligand>
</feature>
<dbReference type="GO" id="GO:0010487">
    <property type="term" value="F:thermospermine synthase activity"/>
    <property type="evidence" value="ECO:0007669"/>
    <property type="project" value="UniProtKB-EC"/>
</dbReference>
<comment type="catalytic activity">
    <reaction evidence="7">
        <text>S-adenosyl 3-(methylsulfanyl)propylamine + putrescine = S-methyl-5'-thioadenosine + spermidine + H(+)</text>
        <dbReference type="Rhea" id="RHEA:12721"/>
        <dbReference type="ChEBI" id="CHEBI:15378"/>
        <dbReference type="ChEBI" id="CHEBI:17509"/>
        <dbReference type="ChEBI" id="CHEBI:57443"/>
        <dbReference type="ChEBI" id="CHEBI:57834"/>
        <dbReference type="ChEBI" id="CHEBI:326268"/>
        <dbReference type="EC" id="2.5.1.16"/>
    </reaction>
</comment>
<evidence type="ECO:0000256" key="1">
    <source>
        <dbReference type="ARBA" id="ARBA00007867"/>
    </source>
</evidence>
<dbReference type="InterPro" id="IPR030373">
    <property type="entry name" value="PABS_CS"/>
</dbReference>
<dbReference type="Proteomes" id="UP000644699">
    <property type="component" value="Unassembled WGS sequence"/>
</dbReference>
<evidence type="ECO:0000313" key="12">
    <source>
        <dbReference type="Proteomes" id="UP000644699"/>
    </source>
</evidence>
<feature type="binding site" evidence="7">
    <location>
        <position position="115"/>
    </location>
    <ligand>
        <name>spermidine</name>
        <dbReference type="ChEBI" id="CHEBI:57834"/>
    </ligand>
</feature>
<dbReference type="SUPFAM" id="SSF53335">
    <property type="entry name" value="S-adenosyl-L-methionine-dependent methyltransferases"/>
    <property type="match status" value="1"/>
</dbReference>
<evidence type="ECO:0000256" key="3">
    <source>
        <dbReference type="ARBA" id="ARBA00022679"/>
    </source>
</evidence>
<dbReference type="InterPro" id="IPR030374">
    <property type="entry name" value="PABS"/>
</dbReference>
<keyword evidence="5 7" id="KW-0620">Polyamine biosynthesis</keyword>
<dbReference type="GO" id="GO:0004766">
    <property type="term" value="F:spermidine synthase activity"/>
    <property type="evidence" value="ECO:0007669"/>
    <property type="project" value="UniProtKB-UniRule"/>
</dbReference>
<sequence>MDAPEDSGPPVAAEGAGMMADRTETGRSSDADALVDYVDEAEGHWFRGCRPVVTQQTAYQKVEIVDVADYGRMLFLDGALQSTEDDEYIYHEALMQPALVALSAPRRVLIIGGGEGASAREALRHPSVERVVMVDLDPEVVALCRRHLPTWHQGAFDDPRFELVIGDGAGFVAGCEETFDLAVVDVVDSFTDGPAEALYTTEFYRALRGRLTAQGMLVVQGMECSANEFEDHRRLRAALAPVFRHARSYTTFVPSFWSEWGFVIATDGADPAEASAAAIDAELRRRCLADKLEFYDGTSHQRMFHLGKDLRRALSLP</sequence>
<keyword evidence="4 7" id="KW-0745">Spermidine biosynthesis</keyword>
<evidence type="ECO:0000256" key="5">
    <source>
        <dbReference type="ARBA" id="ARBA00023115"/>
    </source>
</evidence>
<dbReference type="InterPro" id="IPR037163">
    <property type="entry name" value="Spermidine_synt_N_sf"/>
</dbReference>
<dbReference type="GO" id="GO:0008295">
    <property type="term" value="P:spermidine biosynthetic process"/>
    <property type="evidence" value="ECO:0007669"/>
    <property type="project" value="UniProtKB-UniRule"/>
</dbReference>
<dbReference type="PROSITE" id="PS51006">
    <property type="entry name" value="PABS_2"/>
    <property type="match status" value="1"/>
</dbReference>
<feature type="binding site" evidence="7">
    <location>
        <position position="135"/>
    </location>
    <ligand>
        <name>S-methyl-5'-thioadenosine</name>
        <dbReference type="ChEBI" id="CHEBI:17509"/>
    </ligand>
</feature>
<proteinExistence type="inferred from homology"/>
<evidence type="ECO:0000256" key="8">
    <source>
        <dbReference type="PROSITE-ProRule" id="PRU00354"/>
    </source>
</evidence>
<feature type="binding site" evidence="7">
    <location>
        <position position="194"/>
    </location>
    <ligand>
        <name>S-methyl-5'-thioadenosine</name>
        <dbReference type="ChEBI" id="CHEBI:17509"/>
    </ligand>
</feature>
<evidence type="ECO:0000256" key="7">
    <source>
        <dbReference type="HAMAP-Rule" id="MF_00198"/>
    </source>
</evidence>
<dbReference type="EC" id="2.5.1.16" evidence="7"/>
<dbReference type="PANTHER" id="PTHR43317">
    <property type="entry name" value="THERMOSPERMINE SYNTHASE ACAULIS5"/>
    <property type="match status" value="1"/>
</dbReference>
<feature type="active site" description="Proton acceptor" evidence="7 8">
    <location>
        <position position="185"/>
    </location>
</feature>
<dbReference type="Gene3D" id="3.40.50.150">
    <property type="entry name" value="Vaccinia Virus protein VP39"/>
    <property type="match status" value="1"/>
</dbReference>
<dbReference type="CDD" id="cd02440">
    <property type="entry name" value="AdoMet_MTases"/>
    <property type="match status" value="1"/>
</dbReference>
<reference evidence="11" key="2">
    <citation type="submission" date="2020-09" db="EMBL/GenBank/DDBJ databases">
        <authorList>
            <person name="Sun Q."/>
            <person name="Zhou Y."/>
        </authorList>
    </citation>
    <scope>NUCLEOTIDE SEQUENCE</scope>
    <source>
        <strain evidence="11">CGMCC 1.15367</strain>
    </source>
</reference>
<dbReference type="AlphaFoldDB" id="A0A917A0M1"/>
<comment type="caution">
    <text evidence="11">The sequence shown here is derived from an EMBL/GenBank/DDBJ whole genome shotgun (WGS) entry which is preliminary data.</text>
</comment>
<comment type="pathway">
    <text evidence="7">Amine and polyamine biosynthesis; spermidine biosynthesis; spermidine from putrescine: step 1/1.</text>
</comment>
<comment type="subunit">
    <text evidence="7">Homodimer or homotetramer.</text>
</comment>
<gene>
    <name evidence="11" type="primary">speE2</name>
    <name evidence="7" type="synonym">speE</name>
    <name evidence="11" type="ORF">GCM10011390_45590</name>
</gene>
<dbReference type="PROSITE" id="PS01330">
    <property type="entry name" value="PABS_1"/>
    <property type="match status" value="1"/>
</dbReference>
<comment type="caution">
    <text evidence="7">Lacks conserved residue(s) required for the propagation of feature annotation.</text>
</comment>
<evidence type="ECO:0000259" key="10">
    <source>
        <dbReference type="PROSITE" id="PS51006"/>
    </source>
</evidence>
<evidence type="ECO:0000256" key="9">
    <source>
        <dbReference type="SAM" id="MobiDB-lite"/>
    </source>
</evidence>
<dbReference type="InterPro" id="IPR001045">
    <property type="entry name" value="Spermi_synthase"/>
</dbReference>
<dbReference type="Gene3D" id="2.30.140.10">
    <property type="entry name" value="Spermidine synthase, tetramerisation domain"/>
    <property type="match status" value="1"/>
</dbReference>
<comment type="function">
    <text evidence="7">Catalyzes the irreversible transfer of a propylamine group from the amino donor S-adenosylmethioninamine (decarboxy-AdoMet) to putrescine (1,4-diaminobutane) to yield spermidine.</text>
</comment>
<dbReference type="Pfam" id="PF01564">
    <property type="entry name" value="Spermine_synth"/>
    <property type="match status" value="1"/>
</dbReference>
<evidence type="ECO:0000256" key="4">
    <source>
        <dbReference type="ARBA" id="ARBA00023066"/>
    </source>
</evidence>
<accession>A0A917A0M1</accession>
<dbReference type="HAMAP" id="MF_00198">
    <property type="entry name" value="Spermidine_synth"/>
    <property type="match status" value="1"/>
</dbReference>
<feature type="domain" description="PABS" evidence="10">
    <location>
        <begin position="17"/>
        <end position="267"/>
    </location>
</feature>
<keyword evidence="3 7" id="KW-0808">Transferase</keyword>
<name>A0A917A0M1_9HYPH</name>
<comment type="catalytic activity">
    <reaction evidence="6">
        <text>S-adenosyl 3-(methylsulfanyl)propylamine + spermidine = thermospermine + S-methyl-5'-thioadenosine + H(+)</text>
        <dbReference type="Rhea" id="RHEA:30515"/>
        <dbReference type="ChEBI" id="CHEBI:15378"/>
        <dbReference type="ChEBI" id="CHEBI:17509"/>
        <dbReference type="ChEBI" id="CHEBI:57443"/>
        <dbReference type="ChEBI" id="CHEBI:57834"/>
        <dbReference type="ChEBI" id="CHEBI:59903"/>
        <dbReference type="EC" id="2.5.1.79"/>
    </reaction>
</comment>
<comment type="similarity">
    <text evidence="1 7">Belongs to the spermidine/spermine synthase family.</text>
</comment>
<feature type="binding site" evidence="7">
    <location>
        <position position="91"/>
    </location>
    <ligand>
        <name>spermidine</name>
        <dbReference type="ChEBI" id="CHEBI:57834"/>
    </ligand>
</feature>
<evidence type="ECO:0000313" key="11">
    <source>
        <dbReference type="EMBL" id="GGE21183.1"/>
    </source>
</evidence>
<reference evidence="11" key="1">
    <citation type="journal article" date="2014" name="Int. J. Syst. Evol. Microbiol.">
        <title>Complete genome sequence of Corynebacterium casei LMG S-19264T (=DSM 44701T), isolated from a smear-ripened cheese.</title>
        <authorList>
            <consortium name="US DOE Joint Genome Institute (JGI-PGF)"/>
            <person name="Walter F."/>
            <person name="Albersmeier A."/>
            <person name="Kalinowski J."/>
            <person name="Ruckert C."/>
        </authorList>
    </citation>
    <scope>NUCLEOTIDE SEQUENCE</scope>
    <source>
        <strain evidence="11">CGMCC 1.15367</strain>
    </source>
</reference>
<dbReference type="Pfam" id="PF17284">
    <property type="entry name" value="Spermine_synt_N"/>
    <property type="match status" value="1"/>
</dbReference>
<feature type="binding site" evidence="7">
    <location>
        <begin position="167"/>
        <end position="168"/>
    </location>
    <ligand>
        <name>S-methyl-5'-thioadenosine</name>
        <dbReference type="ChEBI" id="CHEBI:17509"/>
    </ligand>
</feature>
<evidence type="ECO:0000256" key="2">
    <source>
        <dbReference type="ARBA" id="ARBA00022490"/>
    </source>
</evidence>
<dbReference type="InterPro" id="IPR029063">
    <property type="entry name" value="SAM-dependent_MTases_sf"/>
</dbReference>
<feature type="region of interest" description="Disordered" evidence="9">
    <location>
        <begin position="1"/>
        <end position="25"/>
    </location>
</feature>
<keyword evidence="2" id="KW-0963">Cytoplasm</keyword>